<protein>
    <submittedName>
        <fullName evidence="1">Uncharacterized protein</fullName>
    </submittedName>
</protein>
<evidence type="ECO:0000313" key="1">
    <source>
        <dbReference type="EMBL" id="ANO58192.1"/>
    </source>
</evidence>
<accession>A0A1B0Z1W7</accession>
<dbReference type="AlphaFoldDB" id="A0A1B0Z1W7"/>
<sequence>MAKNNTVTSIAGVLMFALVLGALSGRHIALDNSAYNVDNDPFKPYVDYNPNTQSGACIHASLTPCNVYDFYNTSIPIAGDCVTAGLDSDGDGYEGFYPSSMGGALQLIPDPSCIVLEDWNLDGFCDHRVLDVSRSQSDSSYEKVNTYHQYIGGGQWERISGGSACYGWLVLP</sequence>
<organism evidence="1">
    <name type="scientific">Uncultured marine euryarchaeote</name>
    <dbReference type="NCBI Taxonomy" id="257466"/>
    <lineage>
        <taxon>Archaea</taxon>
        <taxon>Methanobacteriati</taxon>
        <taxon>Methanobacteriota</taxon>
        <taxon>environmental samples</taxon>
    </lineage>
</organism>
<proteinExistence type="predicted"/>
<reference evidence="1" key="1">
    <citation type="submission" date="2015-11" db="EMBL/GenBank/DDBJ databases">
        <title>Genomes of Abundant and Widespread Viruses from the Deep Ocean.</title>
        <authorList>
            <person name="Mizuno C.M."/>
            <person name="Ghai R."/>
            <person name="Saghai A."/>
            <person name="Lopez-Garcia P."/>
            <person name="Rodriguez-Valera F."/>
        </authorList>
    </citation>
    <scope>NUCLEOTIDE SEQUENCE</scope>
</reference>
<name>A0A1B0Z1W7_UNCAR</name>
<dbReference type="EMBL" id="KT997801">
    <property type="protein sequence ID" value="ANO58192.1"/>
    <property type="molecule type" value="Genomic_DNA"/>
</dbReference>